<dbReference type="GO" id="GO:0040029">
    <property type="term" value="P:epigenetic regulation of gene expression"/>
    <property type="evidence" value="ECO:0007669"/>
    <property type="project" value="TreeGrafter"/>
</dbReference>
<dbReference type="PANTHER" id="PTHR10625">
    <property type="entry name" value="HISTONE DEACETYLASE HDAC1-RELATED"/>
    <property type="match status" value="1"/>
</dbReference>
<keyword evidence="5" id="KW-0378">Hydrolase</keyword>
<dbReference type="AlphaFoldDB" id="A0A6A5UB38"/>
<dbReference type="InterPro" id="IPR000286">
    <property type="entry name" value="HDACs"/>
</dbReference>
<feature type="region of interest" description="Disordered" evidence="11">
    <location>
        <begin position="1"/>
        <end position="79"/>
    </location>
</feature>
<keyword evidence="4" id="KW-0678">Repressor</keyword>
<reference evidence="14" key="1">
    <citation type="journal article" date="2020" name="Stud. Mycol.">
        <title>101 Dothideomycetes genomes: a test case for predicting lifestyles and emergence of pathogens.</title>
        <authorList>
            <person name="Haridas S."/>
            <person name="Albert R."/>
            <person name="Binder M."/>
            <person name="Bloem J."/>
            <person name="Labutti K."/>
            <person name="Salamov A."/>
            <person name="Andreopoulos B."/>
            <person name="Baker S."/>
            <person name="Barry K."/>
            <person name="Bills G."/>
            <person name="Bluhm B."/>
            <person name="Cannon C."/>
            <person name="Castanera R."/>
            <person name="Culley D."/>
            <person name="Daum C."/>
            <person name="Ezra D."/>
            <person name="Gonzalez J."/>
            <person name="Henrissat B."/>
            <person name="Kuo A."/>
            <person name="Liang C."/>
            <person name="Lipzen A."/>
            <person name="Lutzoni F."/>
            <person name="Magnuson J."/>
            <person name="Mondo S."/>
            <person name="Nolan M."/>
            <person name="Ohm R."/>
            <person name="Pangilinan J."/>
            <person name="Park H.-J."/>
            <person name="Ramirez L."/>
            <person name="Alfaro M."/>
            <person name="Sun H."/>
            <person name="Tritt A."/>
            <person name="Yoshinaga Y."/>
            <person name="Zwiers L.-H."/>
            <person name="Turgeon B."/>
            <person name="Goodwin S."/>
            <person name="Spatafora J."/>
            <person name="Crous P."/>
            <person name="Grigoriev I."/>
        </authorList>
    </citation>
    <scope>NUCLEOTIDE SEQUENCE</scope>
    <source>
        <strain evidence="14">CBS 675.92</strain>
    </source>
</reference>
<feature type="compositionally biased region" description="Acidic residues" evidence="11">
    <location>
        <begin position="1"/>
        <end position="11"/>
    </location>
</feature>
<dbReference type="InterPro" id="IPR019154">
    <property type="entry name" value="Arb2-like_domain"/>
</dbReference>
<evidence type="ECO:0000256" key="4">
    <source>
        <dbReference type="ARBA" id="ARBA00022491"/>
    </source>
</evidence>
<comment type="similarity">
    <text evidence="2">Belongs to the histone deacetylase family. HD type 2 subfamily.</text>
</comment>
<gene>
    <name evidence="14" type="ORF">CC80DRAFT_402761</name>
</gene>
<feature type="region of interest" description="Disordered" evidence="11">
    <location>
        <begin position="827"/>
        <end position="849"/>
    </location>
</feature>
<evidence type="ECO:0000256" key="6">
    <source>
        <dbReference type="ARBA" id="ARBA00022853"/>
    </source>
</evidence>
<dbReference type="InterPro" id="IPR023696">
    <property type="entry name" value="Ureohydrolase_dom_sf"/>
</dbReference>
<dbReference type="EMBL" id="ML976981">
    <property type="protein sequence ID" value="KAF1961159.1"/>
    <property type="molecule type" value="Genomic_DNA"/>
</dbReference>
<dbReference type="PIRSF" id="PIRSF037919">
    <property type="entry name" value="HDAC_II_yeast"/>
    <property type="match status" value="1"/>
</dbReference>
<dbReference type="Proteomes" id="UP000800035">
    <property type="component" value="Unassembled WGS sequence"/>
</dbReference>
<organism evidence="14 15">
    <name type="scientific">Byssothecium circinans</name>
    <dbReference type="NCBI Taxonomy" id="147558"/>
    <lineage>
        <taxon>Eukaryota</taxon>
        <taxon>Fungi</taxon>
        <taxon>Dikarya</taxon>
        <taxon>Ascomycota</taxon>
        <taxon>Pezizomycotina</taxon>
        <taxon>Dothideomycetes</taxon>
        <taxon>Pleosporomycetidae</taxon>
        <taxon>Pleosporales</taxon>
        <taxon>Massarineae</taxon>
        <taxon>Massarinaceae</taxon>
        <taxon>Byssothecium</taxon>
    </lineage>
</organism>
<comment type="subcellular location">
    <subcellularLocation>
        <location evidence="1">Nucleus</location>
    </subcellularLocation>
</comment>
<dbReference type="Pfam" id="PF00850">
    <property type="entry name" value="Hist_deacetyl"/>
    <property type="match status" value="1"/>
</dbReference>
<evidence type="ECO:0000256" key="7">
    <source>
        <dbReference type="ARBA" id="ARBA00023015"/>
    </source>
</evidence>
<name>A0A6A5UB38_9PLEO</name>
<evidence type="ECO:0000256" key="5">
    <source>
        <dbReference type="ARBA" id="ARBA00022801"/>
    </source>
</evidence>
<evidence type="ECO:0000313" key="15">
    <source>
        <dbReference type="Proteomes" id="UP000800035"/>
    </source>
</evidence>
<evidence type="ECO:0000313" key="14">
    <source>
        <dbReference type="EMBL" id="KAF1961159.1"/>
    </source>
</evidence>
<dbReference type="EC" id="3.5.1.98" evidence="3"/>
<feature type="compositionally biased region" description="Basic and acidic residues" evidence="11">
    <location>
        <begin position="767"/>
        <end position="778"/>
    </location>
</feature>
<dbReference type="PANTHER" id="PTHR10625:SF5">
    <property type="entry name" value="HISTONE DEACETYLASE"/>
    <property type="match status" value="1"/>
</dbReference>
<keyword evidence="9" id="KW-0539">Nucleus</keyword>
<protein>
    <recommendedName>
        <fullName evidence="3">histone deacetylase</fullName>
        <ecNumber evidence="3">3.5.1.98</ecNumber>
    </recommendedName>
</protein>
<dbReference type="OrthoDB" id="424012at2759"/>
<dbReference type="Pfam" id="PF09757">
    <property type="entry name" value="Arb2-like"/>
    <property type="match status" value="1"/>
</dbReference>
<proteinExistence type="inferred from homology"/>
<dbReference type="GO" id="GO:0141221">
    <property type="term" value="F:histone deacetylase activity, hydrolytic mechanism"/>
    <property type="evidence" value="ECO:0007669"/>
    <property type="project" value="UniProtKB-EC"/>
</dbReference>
<evidence type="ECO:0000256" key="9">
    <source>
        <dbReference type="ARBA" id="ARBA00023242"/>
    </source>
</evidence>
<dbReference type="FunFam" id="3.40.800.20:FF:000005">
    <property type="entry name" value="histone deacetylase 6"/>
    <property type="match status" value="1"/>
</dbReference>
<dbReference type="SUPFAM" id="SSF52768">
    <property type="entry name" value="Arginase/deacetylase"/>
    <property type="match status" value="1"/>
</dbReference>
<sequence length="849" mass="94927">MAALNLDEDFPMGESVMPSTELNGTGDHAAVDPSKILANTSDHLSPKLPFHGLHPRAGSTPRPFSSPRHRGSPKLDPDVMDISRASSVSTTVQVRVPPPPRFPPLWYSTRKTGLVYDTAMRFHAESPDLMMQDDYHPEDPRRISEIFNEIQQAGLVQGADNPDEEAHEDQCWRILARTATRAEICLIHTQEHYDFIESLQHMPAAELKRLSESHDSIYFNNSTFMSATLAAGGAIEACRAVVRRDVRNAIAIIRPPGHHAESDSPSGFCIFNNVPIAARVCQKDFPEMCRKVLILDWDVHHGNGVQHAFYNDPNVLYISLHVYKGGMFYPSLPDGNYDYTGEGSGIGRNVNIPWADVGMGDAEYLYAFQEVVMPIATEFNPDLVIISAGFDAADGDLLGGCHVTPACYSHMTHMLMQLAEGKVAVCLEGGYNLRAIAKSALAVTRTLMLQPPERLADTVNGPKQSAVHTVMQVKRAHSKYWKCLYPKRVDKTNPTFHATTRLHEIVRAWQSQMLSEEQRMVPVKVNKPGIAHTFEHNIIATPDFLGAHPLLVIFHDPPEIRVEPDPVTGKIELHNSWLTDDAKDYVAWAIENGFQVIDVNIPKVVTFEDDDGSYVHADDHETRIQQTRELAGYLWENYIEPHSATQVFFMGIGSAYLGLVDLLGAYEKCTDDTSVVQCLIGFLSSTTLQSIKRPTDDNIAAWYYDHSLIFIDHNHAVWDPLRVRKLRKKWGKLKRSDMTGLEDMLVHHKYEVQKYILALKSEAEERNREFQNDRKKEPQQFVDASRSRGPSAAPESKNHWQGSSPLAASSTGAVKNMPKLGYFSVGVRSPKIEPASPSSGPMKGGFRRD</sequence>
<comment type="catalytic activity">
    <reaction evidence="10">
        <text>N(6)-acetyl-L-lysyl-[histone] + H2O = L-lysyl-[histone] + acetate</text>
        <dbReference type="Rhea" id="RHEA:58196"/>
        <dbReference type="Rhea" id="RHEA-COMP:9845"/>
        <dbReference type="Rhea" id="RHEA-COMP:11338"/>
        <dbReference type="ChEBI" id="CHEBI:15377"/>
        <dbReference type="ChEBI" id="CHEBI:29969"/>
        <dbReference type="ChEBI" id="CHEBI:30089"/>
        <dbReference type="ChEBI" id="CHEBI:61930"/>
        <dbReference type="EC" id="3.5.1.98"/>
    </reaction>
</comment>
<accession>A0A6A5UB38</accession>
<dbReference type="Gene3D" id="3.40.800.20">
    <property type="entry name" value="Histone deacetylase domain"/>
    <property type="match status" value="1"/>
</dbReference>
<keyword evidence="7" id="KW-0805">Transcription regulation</keyword>
<evidence type="ECO:0000256" key="11">
    <source>
        <dbReference type="SAM" id="MobiDB-lite"/>
    </source>
</evidence>
<evidence type="ECO:0000256" key="3">
    <source>
        <dbReference type="ARBA" id="ARBA00012111"/>
    </source>
</evidence>
<feature type="domain" description="Histone deacetylase" evidence="12">
    <location>
        <begin position="136"/>
        <end position="447"/>
    </location>
</feature>
<evidence type="ECO:0000259" key="13">
    <source>
        <dbReference type="Pfam" id="PF09757"/>
    </source>
</evidence>
<evidence type="ECO:0000259" key="12">
    <source>
        <dbReference type="Pfam" id="PF00850"/>
    </source>
</evidence>
<evidence type="ECO:0000256" key="2">
    <source>
        <dbReference type="ARBA" id="ARBA00007738"/>
    </source>
</evidence>
<dbReference type="InterPro" id="IPR023801">
    <property type="entry name" value="His_deacetylse_dom"/>
</dbReference>
<feature type="domain" description="Arb2-like" evidence="13">
    <location>
        <begin position="501"/>
        <end position="759"/>
    </location>
</feature>
<feature type="region of interest" description="Disordered" evidence="11">
    <location>
        <begin position="767"/>
        <end position="812"/>
    </location>
</feature>
<keyword evidence="6" id="KW-0156">Chromatin regulator</keyword>
<keyword evidence="15" id="KW-1185">Reference proteome</keyword>
<evidence type="ECO:0000256" key="10">
    <source>
        <dbReference type="ARBA" id="ARBA00048287"/>
    </source>
</evidence>
<keyword evidence="8" id="KW-0804">Transcription</keyword>
<dbReference type="InterPro" id="IPR037138">
    <property type="entry name" value="His_deacetylse_dom_sf"/>
</dbReference>
<dbReference type="GO" id="GO:0000118">
    <property type="term" value="C:histone deacetylase complex"/>
    <property type="evidence" value="ECO:0007669"/>
    <property type="project" value="TreeGrafter"/>
</dbReference>
<feature type="compositionally biased region" description="Polar residues" evidence="11">
    <location>
        <begin position="799"/>
        <end position="812"/>
    </location>
</feature>
<dbReference type="PRINTS" id="PR01270">
    <property type="entry name" value="HDASUPER"/>
</dbReference>
<evidence type="ECO:0000256" key="8">
    <source>
        <dbReference type="ARBA" id="ARBA00023163"/>
    </source>
</evidence>
<evidence type="ECO:0000256" key="1">
    <source>
        <dbReference type="ARBA" id="ARBA00004123"/>
    </source>
</evidence>
<dbReference type="InterPro" id="IPR017321">
    <property type="entry name" value="Hist_deAcase_II_yeast"/>
</dbReference>